<evidence type="ECO:0000256" key="2">
    <source>
        <dbReference type="ARBA" id="ARBA00022598"/>
    </source>
</evidence>
<keyword evidence="3" id="KW-0547">Nucleotide-binding</keyword>
<keyword evidence="8" id="KW-1185">Reference proteome</keyword>
<keyword evidence="2" id="KW-0436">Ligase</keyword>
<accession>A0A9P6FYA3</accession>
<dbReference type="GO" id="GO:0005524">
    <property type="term" value="F:ATP binding"/>
    <property type="evidence" value="ECO:0007669"/>
    <property type="project" value="UniProtKB-KW"/>
</dbReference>
<dbReference type="Pfam" id="PF00501">
    <property type="entry name" value="AMP-binding"/>
    <property type="match status" value="1"/>
</dbReference>
<comment type="caution">
    <text evidence="7">The sequence shown here is derived from an EMBL/GenBank/DDBJ whole genome shotgun (WGS) entry which is preliminary data.</text>
</comment>
<evidence type="ECO:0000256" key="1">
    <source>
        <dbReference type="ARBA" id="ARBA00006432"/>
    </source>
</evidence>
<feature type="domain" description="AMP-dependent synthetase/ligase" evidence="5">
    <location>
        <begin position="34"/>
        <end position="396"/>
    </location>
</feature>
<dbReference type="EMBL" id="JAABOA010000732">
    <property type="protein sequence ID" value="KAF9583336.1"/>
    <property type="molecule type" value="Genomic_DNA"/>
</dbReference>
<dbReference type="PANTHER" id="PTHR24096:SF149">
    <property type="entry name" value="AMP-BINDING DOMAIN-CONTAINING PROTEIN-RELATED"/>
    <property type="match status" value="1"/>
</dbReference>
<comment type="similarity">
    <text evidence="1">Belongs to the ATP-dependent AMP-binding enzyme family.</text>
</comment>
<dbReference type="GO" id="GO:0016405">
    <property type="term" value="F:CoA-ligase activity"/>
    <property type="evidence" value="ECO:0007669"/>
    <property type="project" value="TreeGrafter"/>
</dbReference>
<evidence type="ECO:0000313" key="8">
    <source>
        <dbReference type="Proteomes" id="UP000780801"/>
    </source>
</evidence>
<dbReference type="InterPro" id="IPR042099">
    <property type="entry name" value="ANL_N_sf"/>
</dbReference>
<dbReference type="InterPro" id="IPR020845">
    <property type="entry name" value="AMP-binding_CS"/>
</dbReference>
<feature type="domain" description="AMP-binding enzyme C-terminal" evidence="6">
    <location>
        <begin position="448"/>
        <end position="525"/>
    </location>
</feature>
<organism evidence="7 8">
    <name type="scientific">Lunasporangiospora selenospora</name>
    <dbReference type="NCBI Taxonomy" id="979761"/>
    <lineage>
        <taxon>Eukaryota</taxon>
        <taxon>Fungi</taxon>
        <taxon>Fungi incertae sedis</taxon>
        <taxon>Mucoromycota</taxon>
        <taxon>Mortierellomycotina</taxon>
        <taxon>Mortierellomycetes</taxon>
        <taxon>Mortierellales</taxon>
        <taxon>Mortierellaceae</taxon>
        <taxon>Lunasporangiospora</taxon>
    </lineage>
</organism>
<dbReference type="PROSITE" id="PS00455">
    <property type="entry name" value="AMP_BINDING"/>
    <property type="match status" value="1"/>
</dbReference>
<dbReference type="InterPro" id="IPR045851">
    <property type="entry name" value="AMP-bd_C_sf"/>
</dbReference>
<dbReference type="PANTHER" id="PTHR24096">
    <property type="entry name" value="LONG-CHAIN-FATTY-ACID--COA LIGASE"/>
    <property type="match status" value="1"/>
</dbReference>
<sequence>MVTYTSDFPDRVLPKTNLYSFIASNPNKTSDSSTLLIDDVTKRTITFGEWKRDARRWATGLQSIGFKRGDVLAIYSSNQVDYSIAMFGPLILGAITTTVNSFYTVDELAFQLTDSGATAIVTQPESLATTIEAAKAVGISKDRIFLFGGKAIEGFQPYSSIFPPIDTPTSSLAPILSLDGDAAVDSTALICYSSGTTGRSKGVELTHYNLSSNLLQMNAYEHDIHPHDDRTLNVLPMYHIYGIMSHLLDGIYNGIFNIIMPRFNPEGFLQAIQEYKVKSLNLVPPQALVFIKSPLVPKYDLSSLRHISVGAAPCSKEFVESLLQRLPQIRFRQLYGMTELSPMVAQGYFHNCVLGSVGRSVSNQEIRIIDPETGKDVAAGTPGELIARGPNVMKGYRNNPQATKTSIDADGWFHTGDTAKVDKDGNIFVVDRLKELIKYKGFQVPPAELEDILLTHPHVADAAVIGVELKAEATEVPIAYVVRHEGKELSDKEVSDFVAARVAPYKKLRGGVRFVELIPKSPSGKILRKELRERLKQEMHDRSVTAKL</sequence>
<dbReference type="Proteomes" id="UP000780801">
    <property type="component" value="Unassembled WGS sequence"/>
</dbReference>
<protein>
    <recommendedName>
        <fullName evidence="9">Acyl-CoA synthetase (AMP-forming)/AMP-acid ligase II</fullName>
    </recommendedName>
</protein>
<gene>
    <name evidence="7" type="ORF">BGW38_009727</name>
</gene>
<evidence type="ECO:0000256" key="4">
    <source>
        <dbReference type="ARBA" id="ARBA00022840"/>
    </source>
</evidence>
<evidence type="ECO:0008006" key="9">
    <source>
        <dbReference type="Google" id="ProtNLM"/>
    </source>
</evidence>
<proteinExistence type="inferred from homology"/>
<evidence type="ECO:0000259" key="5">
    <source>
        <dbReference type="Pfam" id="PF00501"/>
    </source>
</evidence>
<dbReference type="CDD" id="cd05911">
    <property type="entry name" value="Firefly_Luc_like"/>
    <property type="match status" value="1"/>
</dbReference>
<dbReference type="AlphaFoldDB" id="A0A9P6FYA3"/>
<dbReference type="Gene3D" id="3.40.50.12780">
    <property type="entry name" value="N-terminal domain of ligase-like"/>
    <property type="match status" value="1"/>
</dbReference>
<evidence type="ECO:0000259" key="6">
    <source>
        <dbReference type="Pfam" id="PF13193"/>
    </source>
</evidence>
<dbReference type="InterPro" id="IPR000873">
    <property type="entry name" value="AMP-dep_synth/lig_dom"/>
</dbReference>
<name>A0A9P6FYA3_9FUNG</name>
<dbReference type="SUPFAM" id="SSF56801">
    <property type="entry name" value="Acetyl-CoA synthetase-like"/>
    <property type="match status" value="1"/>
</dbReference>
<dbReference type="FunFam" id="3.30.300.30:FF:000007">
    <property type="entry name" value="4-coumarate--CoA ligase 2"/>
    <property type="match status" value="1"/>
</dbReference>
<dbReference type="Gene3D" id="3.30.300.30">
    <property type="match status" value="1"/>
</dbReference>
<evidence type="ECO:0000313" key="7">
    <source>
        <dbReference type="EMBL" id="KAF9583336.1"/>
    </source>
</evidence>
<dbReference type="FunFam" id="3.40.50.12780:FF:000003">
    <property type="entry name" value="Long-chain-fatty-acid--CoA ligase FadD"/>
    <property type="match status" value="1"/>
</dbReference>
<dbReference type="Pfam" id="PF13193">
    <property type="entry name" value="AMP-binding_C"/>
    <property type="match status" value="1"/>
</dbReference>
<dbReference type="OrthoDB" id="1898221at2759"/>
<keyword evidence="4" id="KW-0067">ATP-binding</keyword>
<evidence type="ECO:0000256" key="3">
    <source>
        <dbReference type="ARBA" id="ARBA00022741"/>
    </source>
</evidence>
<reference evidence="7" key="1">
    <citation type="journal article" date="2020" name="Fungal Divers.">
        <title>Resolving the Mortierellaceae phylogeny through synthesis of multi-gene phylogenetics and phylogenomics.</title>
        <authorList>
            <person name="Vandepol N."/>
            <person name="Liber J."/>
            <person name="Desiro A."/>
            <person name="Na H."/>
            <person name="Kennedy M."/>
            <person name="Barry K."/>
            <person name="Grigoriev I.V."/>
            <person name="Miller A.N."/>
            <person name="O'Donnell K."/>
            <person name="Stajich J.E."/>
            <person name="Bonito G."/>
        </authorList>
    </citation>
    <scope>NUCLEOTIDE SEQUENCE</scope>
    <source>
        <strain evidence="7">KOD1015</strain>
    </source>
</reference>
<dbReference type="InterPro" id="IPR025110">
    <property type="entry name" value="AMP-bd_C"/>
</dbReference>